<proteinExistence type="predicted"/>
<gene>
    <name evidence="3" type="ORF">TR69_WS6001000927</name>
</gene>
<evidence type="ECO:0000256" key="2">
    <source>
        <dbReference type="SAM" id="Phobius"/>
    </source>
</evidence>
<feature type="coiled-coil region" evidence="1">
    <location>
        <begin position="45"/>
        <end position="89"/>
    </location>
</feature>
<organism evidence="3 4">
    <name type="scientific">candidate division WS6 bacterium OLB20</name>
    <dbReference type="NCBI Taxonomy" id="1617426"/>
    <lineage>
        <taxon>Bacteria</taxon>
        <taxon>Candidatus Dojkabacteria</taxon>
    </lineage>
</organism>
<keyword evidence="2" id="KW-0812">Transmembrane</keyword>
<sequence length="201" mass="22974">MAQRQGTVRKILATTQGKTYTVVLVTFFMLVLMFFLAVRPAFLSITDQNEQNQQKREYLEQLTTKENALKQLALQESQYEDEIDSLNELIPQGRNDELVTANLAEMADQYGCVLSQVHFNPDGITEDEDLFIHLNITEVAMDFTTVCPVPNQQLMLGGVEGLPIPIRMEDITLSESKDQVEGQEKLFEMTVNGTYYYWNSF</sequence>
<feature type="transmembrane region" description="Helical" evidence="2">
    <location>
        <begin position="20"/>
        <end position="42"/>
    </location>
</feature>
<dbReference type="EMBL" id="JYNZ01000003">
    <property type="protein sequence ID" value="KXK26904.1"/>
    <property type="molecule type" value="Genomic_DNA"/>
</dbReference>
<dbReference type="AlphaFoldDB" id="A0A136LZ32"/>
<evidence type="ECO:0008006" key="5">
    <source>
        <dbReference type="Google" id="ProtNLM"/>
    </source>
</evidence>
<name>A0A136LZ32_9BACT</name>
<protein>
    <recommendedName>
        <fullName evidence="5">Pilus assembly protein, PilO</fullName>
    </recommendedName>
</protein>
<comment type="caution">
    <text evidence="3">The sequence shown here is derived from an EMBL/GenBank/DDBJ whole genome shotgun (WGS) entry which is preliminary data.</text>
</comment>
<accession>A0A136LZ32</accession>
<evidence type="ECO:0000313" key="3">
    <source>
        <dbReference type="EMBL" id="KXK26904.1"/>
    </source>
</evidence>
<keyword evidence="1" id="KW-0175">Coiled coil</keyword>
<evidence type="ECO:0000313" key="4">
    <source>
        <dbReference type="Proteomes" id="UP000070457"/>
    </source>
</evidence>
<reference evidence="3 4" key="1">
    <citation type="submission" date="2015-02" db="EMBL/GenBank/DDBJ databases">
        <title>Improved understanding of the partial-nitritation anammox process through 23 genomes representing the majority of the microbial community.</title>
        <authorList>
            <person name="Speth D.R."/>
            <person name="In T Zandt M."/>
            <person name="Guerrero Cruz S."/>
            <person name="Jetten M.S."/>
            <person name="Dutilh B.E."/>
        </authorList>
    </citation>
    <scope>NUCLEOTIDE SEQUENCE [LARGE SCALE GENOMIC DNA]</scope>
    <source>
        <strain evidence="3">OLB20</strain>
    </source>
</reference>
<evidence type="ECO:0000256" key="1">
    <source>
        <dbReference type="SAM" id="Coils"/>
    </source>
</evidence>
<dbReference type="Proteomes" id="UP000070457">
    <property type="component" value="Unassembled WGS sequence"/>
</dbReference>
<dbReference type="STRING" id="1617426.TR69_WS6001000927"/>
<keyword evidence="2" id="KW-0472">Membrane</keyword>
<keyword evidence="2" id="KW-1133">Transmembrane helix</keyword>